<dbReference type="Proteomes" id="UP001501427">
    <property type="component" value="Unassembled WGS sequence"/>
</dbReference>
<keyword evidence="8" id="KW-1185">Reference proteome</keyword>
<name>A0A7W7ICL0_9ACTN</name>
<reference evidence="6 7" key="3">
    <citation type="submission" date="2020-08" db="EMBL/GenBank/DDBJ databases">
        <title>Sequencing the genomes of 1000 actinobacteria strains.</title>
        <authorList>
            <person name="Klenk H.-P."/>
        </authorList>
    </citation>
    <scope>NUCLEOTIDE SEQUENCE [LARGE SCALE GENOMIC DNA]</scope>
    <source>
        <strain evidence="6 7">DSM 44772</strain>
    </source>
</reference>
<dbReference type="GO" id="GO:0006355">
    <property type="term" value="P:regulation of DNA-templated transcription"/>
    <property type="evidence" value="ECO:0007669"/>
    <property type="project" value="InterPro"/>
</dbReference>
<evidence type="ECO:0000256" key="3">
    <source>
        <dbReference type="SAM" id="MobiDB-lite"/>
    </source>
</evidence>
<dbReference type="GO" id="GO:0004016">
    <property type="term" value="F:adenylate cyclase activity"/>
    <property type="evidence" value="ECO:0007669"/>
    <property type="project" value="TreeGrafter"/>
</dbReference>
<dbReference type="CDD" id="cd06170">
    <property type="entry name" value="LuxR_C_like"/>
    <property type="match status" value="1"/>
</dbReference>
<dbReference type="GO" id="GO:0005737">
    <property type="term" value="C:cytoplasm"/>
    <property type="evidence" value="ECO:0007669"/>
    <property type="project" value="TreeGrafter"/>
</dbReference>
<dbReference type="Gene3D" id="1.10.10.10">
    <property type="entry name" value="Winged helix-like DNA-binding domain superfamily/Winged helix DNA-binding domain"/>
    <property type="match status" value="1"/>
</dbReference>
<evidence type="ECO:0000313" key="8">
    <source>
        <dbReference type="Proteomes" id="UP001501427"/>
    </source>
</evidence>
<evidence type="ECO:0000256" key="1">
    <source>
        <dbReference type="ARBA" id="ARBA00022741"/>
    </source>
</evidence>
<dbReference type="EMBL" id="BAAAHD010000066">
    <property type="protein sequence ID" value="GAA0588221.1"/>
    <property type="molecule type" value="Genomic_DNA"/>
</dbReference>
<dbReference type="SUPFAM" id="SSF46894">
    <property type="entry name" value="C-terminal effector domain of the bipartite response regulators"/>
    <property type="match status" value="1"/>
</dbReference>
<dbReference type="SUPFAM" id="SSF52540">
    <property type="entry name" value="P-loop containing nucleoside triphosphate hydrolases"/>
    <property type="match status" value="1"/>
</dbReference>
<dbReference type="InterPro" id="IPR036388">
    <property type="entry name" value="WH-like_DNA-bd_sf"/>
</dbReference>
<dbReference type="SMART" id="SM00421">
    <property type="entry name" value="HTH_LUXR"/>
    <property type="match status" value="1"/>
</dbReference>
<dbReference type="GO" id="GO:0003677">
    <property type="term" value="F:DNA binding"/>
    <property type="evidence" value="ECO:0007669"/>
    <property type="project" value="UniProtKB-KW"/>
</dbReference>
<dbReference type="Proteomes" id="UP000549343">
    <property type="component" value="Unassembled WGS sequence"/>
</dbReference>
<evidence type="ECO:0000313" key="6">
    <source>
        <dbReference type="EMBL" id="MBB4774583.1"/>
    </source>
</evidence>
<dbReference type="PANTHER" id="PTHR16305:SF35">
    <property type="entry name" value="TRANSCRIPTIONAL ACTIVATOR DOMAIN"/>
    <property type="match status" value="1"/>
</dbReference>
<sequence>MPVSPIGGGDAATLTGRRAERAALDRLLTDVRAGESRALVLHGEPGVGKTALLDHLAGRAPDCRIARVAGVEPEAGLAFAGVHQLCAPMLDHLGRLPAPQRHALRTAFGMSDGTAPDPFLTGLAVLGLLSAAAGERPLLCLIDDHQWLDRASSRTLAFAARHLEAEPVGVVFASRAPDDDLAGLPELHVEGLGDDDARTLLGTALTAPLDPRILDRIVSETRGNPRALLELPRGRTPTELAGGFGLPGTHPSGRDPGDGFRYRLTALPAGTQRLLLLAAADPTGDAALLWRAARHLGIETEAAAPATAADLAGFGARVRFRHPQIRAAVYEAASPSQRREAHHALAEATDPETDPDRRAWHRSQAAPGPDETVAEDLERSANRARSRAGFPAETAFLERAATLTLDPARRSGRALAAAAAGIQAGAFETARDLLRVATAGPLNEAGRAQADLLRARLAHVTDRGGEAPLRLIRAAKRLAPIDAKAARAAYLDALSAAMATGPLATPGGEVQEVARATAGQQPPHRPEAAPDLLLAGLAANVPADHATGGPVLRRALVAFDTPPDGDLRSLWAAALAALHLWDDTRYHVLTSRYVRLARASGALGELPRALDARACGLALAGDLTTAASLTEEARAVAEATGTRPAPCAALCVAALRGRSAEAPALIEVAARRGEGLAVTVADWANAVLLNGLGDYPGAMAAALRSLGHQRYPDAGHLGPASRAAPELVEAAARGGMDATADEAIRWITAMAGACGTGWALGIEARSRALRAGGRTAERLYRESIARLARTRLRPELARAHLLFGEWLRRERRRAEARTHLHTAHRMLEAMGMDAFAERAGRELRATGESTATGDGELTAQEAQIARLARDGLSNPEIGTRLFISARTVQYHLRKVFLKLGITSRAQLDRVL</sequence>
<dbReference type="InterPro" id="IPR000792">
    <property type="entry name" value="Tscrpt_reg_LuxR_C"/>
</dbReference>
<dbReference type="InterPro" id="IPR016032">
    <property type="entry name" value="Sig_transdc_resp-reg_C-effctor"/>
</dbReference>
<evidence type="ECO:0000256" key="2">
    <source>
        <dbReference type="ARBA" id="ARBA00022840"/>
    </source>
</evidence>
<protein>
    <submittedName>
        <fullName evidence="6">DNA-binding CsgD family transcriptional regulator</fullName>
    </submittedName>
    <submittedName>
        <fullName evidence="5">LuxR family transcriptional regulator</fullName>
    </submittedName>
</protein>
<dbReference type="AlphaFoldDB" id="A0A7W7ICL0"/>
<proteinExistence type="predicted"/>
<dbReference type="Pfam" id="PF13191">
    <property type="entry name" value="AAA_16"/>
    <property type="match status" value="1"/>
</dbReference>
<feature type="region of interest" description="Disordered" evidence="3">
    <location>
        <begin position="331"/>
        <end position="373"/>
    </location>
</feature>
<reference evidence="5" key="4">
    <citation type="submission" date="2023-12" db="EMBL/GenBank/DDBJ databases">
        <authorList>
            <person name="Sun Q."/>
            <person name="Inoue M."/>
        </authorList>
    </citation>
    <scope>NUCLEOTIDE SEQUENCE</scope>
    <source>
        <strain evidence="5">JCM 10667</strain>
    </source>
</reference>
<keyword evidence="2" id="KW-0067">ATP-binding</keyword>
<keyword evidence="6" id="KW-0238">DNA-binding</keyword>
<gene>
    <name evidence="6" type="ORF">F4557_003001</name>
    <name evidence="5" type="ORF">GCM10009546_58250</name>
</gene>
<keyword evidence="1" id="KW-0547">Nucleotide-binding</keyword>
<evidence type="ECO:0000313" key="5">
    <source>
        <dbReference type="EMBL" id="GAA0588221.1"/>
    </source>
</evidence>
<dbReference type="GO" id="GO:0005524">
    <property type="term" value="F:ATP binding"/>
    <property type="evidence" value="ECO:0007669"/>
    <property type="project" value="UniProtKB-KW"/>
</dbReference>
<evidence type="ECO:0000259" key="4">
    <source>
        <dbReference type="PROSITE" id="PS50043"/>
    </source>
</evidence>
<accession>A0A7W7ICL0</accession>
<organism evidence="6 7">
    <name type="scientific">Actinomadura livida</name>
    <dbReference type="NCBI Taxonomy" id="79909"/>
    <lineage>
        <taxon>Bacteria</taxon>
        <taxon>Bacillati</taxon>
        <taxon>Actinomycetota</taxon>
        <taxon>Actinomycetes</taxon>
        <taxon>Streptosporangiales</taxon>
        <taxon>Thermomonosporaceae</taxon>
        <taxon>Actinomadura</taxon>
    </lineage>
</organism>
<dbReference type="RefSeq" id="WP_221480656.1">
    <property type="nucleotide sequence ID" value="NZ_BAAAHD010000066.1"/>
</dbReference>
<dbReference type="PANTHER" id="PTHR16305">
    <property type="entry name" value="TESTICULAR SOLUBLE ADENYLYL CYCLASE"/>
    <property type="match status" value="1"/>
</dbReference>
<dbReference type="InterPro" id="IPR027417">
    <property type="entry name" value="P-loop_NTPase"/>
</dbReference>
<feature type="domain" description="HTH luxR-type" evidence="4">
    <location>
        <begin position="850"/>
        <end position="911"/>
    </location>
</feature>
<reference evidence="8" key="2">
    <citation type="journal article" date="2019" name="Int. J. Syst. Evol. Microbiol.">
        <title>The Global Catalogue of Microorganisms (GCM) 10K type strain sequencing project: providing services to taxonomists for standard genome sequencing and annotation.</title>
        <authorList>
            <consortium name="The Broad Institute Genomics Platform"/>
            <consortium name="The Broad Institute Genome Sequencing Center for Infectious Disease"/>
            <person name="Wu L."/>
            <person name="Ma J."/>
        </authorList>
    </citation>
    <scope>NUCLEOTIDE SEQUENCE [LARGE SCALE GENOMIC DNA]</scope>
    <source>
        <strain evidence="8">JCM 10667</strain>
    </source>
</reference>
<evidence type="ECO:0000313" key="7">
    <source>
        <dbReference type="Proteomes" id="UP000549343"/>
    </source>
</evidence>
<dbReference type="Pfam" id="PF00196">
    <property type="entry name" value="GerE"/>
    <property type="match status" value="1"/>
</dbReference>
<dbReference type="EMBL" id="JACHMV010000001">
    <property type="protein sequence ID" value="MBB4774583.1"/>
    <property type="molecule type" value="Genomic_DNA"/>
</dbReference>
<comment type="caution">
    <text evidence="6">The sequence shown here is derived from an EMBL/GenBank/DDBJ whole genome shotgun (WGS) entry which is preliminary data.</text>
</comment>
<dbReference type="InterPro" id="IPR041664">
    <property type="entry name" value="AAA_16"/>
</dbReference>
<dbReference type="Gene3D" id="3.40.50.300">
    <property type="entry name" value="P-loop containing nucleotide triphosphate hydrolases"/>
    <property type="match status" value="1"/>
</dbReference>
<dbReference type="PROSITE" id="PS50043">
    <property type="entry name" value="HTH_LUXR_2"/>
    <property type="match status" value="1"/>
</dbReference>
<dbReference type="PRINTS" id="PR00038">
    <property type="entry name" value="HTHLUXR"/>
</dbReference>
<reference evidence="5" key="1">
    <citation type="journal article" date="2014" name="Int. J. Syst. Evol. Microbiol.">
        <title>Complete genome of a new Firmicutes species belonging to the dominant human colonic microbiota ('Ruminococcus bicirculans') reveals two chromosomes and a selective capacity to utilize plant glucans.</title>
        <authorList>
            <consortium name="NISC Comparative Sequencing Program"/>
            <person name="Wegmann U."/>
            <person name="Louis P."/>
            <person name="Goesmann A."/>
            <person name="Henrissat B."/>
            <person name="Duncan S.H."/>
            <person name="Flint H.J."/>
        </authorList>
    </citation>
    <scope>NUCLEOTIDE SEQUENCE</scope>
    <source>
        <strain evidence="5">JCM 10667</strain>
    </source>
</reference>